<evidence type="ECO:0008006" key="3">
    <source>
        <dbReference type="Google" id="ProtNLM"/>
    </source>
</evidence>
<dbReference type="InterPro" id="IPR021517">
    <property type="entry name" value="DUF3180"/>
</dbReference>
<feature type="transmembrane region" description="Helical" evidence="1">
    <location>
        <begin position="96"/>
        <end position="121"/>
    </location>
</feature>
<keyword evidence="1" id="KW-0812">Transmembrane</keyword>
<feature type="transmembrane region" description="Helical" evidence="1">
    <location>
        <begin position="23"/>
        <end position="42"/>
    </location>
</feature>
<name>A0AA97GVL6_9ACTN</name>
<dbReference type="Pfam" id="PF11377">
    <property type="entry name" value="DUF3180"/>
    <property type="match status" value="1"/>
</dbReference>
<proteinExistence type="predicted"/>
<dbReference type="EMBL" id="CP128986">
    <property type="protein sequence ID" value="WOC11833.1"/>
    <property type="molecule type" value="Genomic_DNA"/>
</dbReference>
<protein>
    <recommendedName>
        <fullName evidence="3">DUF3180 domain-containing protein</fullName>
    </recommendedName>
</protein>
<keyword evidence="1" id="KW-0472">Membrane</keyword>
<organism evidence="2">
    <name type="scientific">Gordonia sp. MP11Mi</name>
    <dbReference type="NCBI Taxonomy" id="3022769"/>
    <lineage>
        <taxon>Bacteria</taxon>
        <taxon>Bacillati</taxon>
        <taxon>Actinomycetota</taxon>
        <taxon>Actinomycetes</taxon>
        <taxon>Mycobacteriales</taxon>
        <taxon>Gordoniaceae</taxon>
        <taxon>Gordonia</taxon>
    </lineage>
</organism>
<gene>
    <name evidence="2" type="ORF">MP11Mi_09130</name>
</gene>
<dbReference type="RefSeq" id="WP_420041113.1">
    <property type="nucleotide sequence ID" value="NZ_CP128986.1"/>
</dbReference>
<evidence type="ECO:0000313" key="2">
    <source>
        <dbReference type="EMBL" id="WOC11833.1"/>
    </source>
</evidence>
<dbReference type="AlphaFoldDB" id="A0AA97GVL6"/>
<accession>A0AA97GVL6</accession>
<evidence type="ECO:0000256" key="1">
    <source>
        <dbReference type="SAM" id="Phobius"/>
    </source>
</evidence>
<feature type="transmembrane region" description="Helical" evidence="1">
    <location>
        <begin position="133"/>
        <end position="152"/>
    </location>
</feature>
<keyword evidence="1" id="KW-1133">Transmembrane helix</keyword>
<feature type="transmembrane region" description="Helical" evidence="1">
    <location>
        <begin position="54"/>
        <end position="75"/>
    </location>
</feature>
<sequence length="172" mass="18029">MTARRPDPDGEDERLGVTKVRDLVLIALVAGVALWILIRYNYGAFPSLPWPAGIFLYLLAAIEFATGFIVRARVAGRDIGRARGQLHPIAAARVMVLGKASAILGAIAAGGWAGILVFLMTNGLLDAARADRPAAIVGAVGGLLLAAAALWLEYCCRAPDDPDRDVSDAAPA</sequence>
<reference evidence="2" key="1">
    <citation type="submission" date="2023-06" db="EMBL/GenBank/DDBJ databases">
        <title>Gordonia sp. nov. and Pseudochrobactrum sp. nov., two species isolated from the burying beetle Nicrophorus vespilloides.</title>
        <authorList>
            <person name="Poehlein A."/>
            <person name="Guzman J."/>
            <person name="Daniel R."/>
            <person name="Vilcinskas A."/>
        </authorList>
    </citation>
    <scope>NUCLEOTIDE SEQUENCE</scope>
    <source>
        <strain evidence="2">MP11Mi</strain>
    </source>
</reference>